<proteinExistence type="predicted"/>
<dbReference type="RefSeq" id="WP_390192930.1">
    <property type="nucleotide sequence ID" value="NZ_JBHMEP010000002.1"/>
</dbReference>
<dbReference type="EMBL" id="JBHMEP010000002">
    <property type="protein sequence ID" value="MFB9135687.1"/>
    <property type="molecule type" value="Genomic_DNA"/>
</dbReference>
<accession>A0ABV5HPK7</accession>
<evidence type="ECO:0000313" key="1">
    <source>
        <dbReference type="EMBL" id="MFB9135687.1"/>
    </source>
</evidence>
<sequence length="495" mass="56775">MNKGEIVPNGQLPADADGLQLNFCKTLACDNFGLSDAQGYIVQHANPKRPAMVCRECGAFPPLLNNYDVETELTRLRKLHSDGLPACRNQQCENVGFSVHIHKHLYHAFGYSGDRQRYRCKACQSTFVDKWSGVNNKLDFQESLLGLLFMSYSVREICRRLNINPKTFYDHLDHIASRCRRKLAIFDARWVNHAQHYELASHYIPLQPKSNNGVVWMVTGDAPSGYVLCQHVNYSANEKPVGPIDHDPFHSPARFVSPQYSPEAHSAPMKNIPALHERIDRQYQTILARGNVEDPIGNLTQFHYPSKGALIRAPYTSYAHFLHVLDLCQSDKRVSIYLPQDPLLRSAALSVCLPRIQHHNVDLMYVEEDTQWRTQLYFDKIDIVHMGWWRDRWAIANQEAASKGICYLAGDNDKPEQWLTRASLRSMESYQQRFQSLFEDFINEPRRKLRPGGLLPLLDIFRAWHNLCYQSKEGETAAQQLGLTTKPLTLKDLLA</sequence>
<protein>
    <submittedName>
        <fullName evidence="1">Lactate dehydrogenase</fullName>
    </submittedName>
</protein>
<gene>
    <name evidence="1" type="ORF">ACFFUV_12010</name>
</gene>
<dbReference type="Proteomes" id="UP001589645">
    <property type="component" value="Unassembled WGS sequence"/>
</dbReference>
<organism evidence="1 2">
    <name type="scientific">Vibrio olivae</name>
    <dbReference type="NCBI Taxonomy" id="1243002"/>
    <lineage>
        <taxon>Bacteria</taxon>
        <taxon>Pseudomonadati</taxon>
        <taxon>Pseudomonadota</taxon>
        <taxon>Gammaproteobacteria</taxon>
        <taxon>Vibrionales</taxon>
        <taxon>Vibrionaceae</taxon>
        <taxon>Vibrio</taxon>
    </lineage>
</organism>
<name>A0ABV5HPK7_9VIBR</name>
<evidence type="ECO:0000313" key="2">
    <source>
        <dbReference type="Proteomes" id="UP001589645"/>
    </source>
</evidence>
<comment type="caution">
    <text evidence="1">The sequence shown here is derived from an EMBL/GenBank/DDBJ whole genome shotgun (WGS) entry which is preliminary data.</text>
</comment>
<keyword evidence="2" id="KW-1185">Reference proteome</keyword>
<reference evidence="1 2" key="1">
    <citation type="submission" date="2024-09" db="EMBL/GenBank/DDBJ databases">
        <authorList>
            <person name="Sun Q."/>
            <person name="Mori K."/>
        </authorList>
    </citation>
    <scope>NUCLEOTIDE SEQUENCE [LARGE SCALE GENOMIC DNA]</scope>
    <source>
        <strain evidence="1 2">CECT 8064</strain>
    </source>
</reference>